<dbReference type="EMBL" id="BQMJ01000011">
    <property type="protein sequence ID" value="GJQ09800.1"/>
    <property type="molecule type" value="Genomic_DNA"/>
</dbReference>
<evidence type="ECO:0000256" key="4">
    <source>
        <dbReference type="ARBA" id="ARBA00023239"/>
    </source>
</evidence>
<dbReference type="Pfam" id="PF00278">
    <property type="entry name" value="Orn_DAP_Arg_deC"/>
    <property type="match status" value="1"/>
</dbReference>
<organism evidence="13 14">
    <name type="scientific">Galdieria partita</name>
    <dbReference type="NCBI Taxonomy" id="83374"/>
    <lineage>
        <taxon>Eukaryota</taxon>
        <taxon>Rhodophyta</taxon>
        <taxon>Bangiophyceae</taxon>
        <taxon>Galdieriales</taxon>
        <taxon>Galdieriaceae</taxon>
        <taxon>Galdieria</taxon>
    </lineage>
</organism>
<dbReference type="EC" id="4.1.1.17" evidence="6"/>
<feature type="domain" description="Orn/DAP/Arg decarboxylase 2 N-terminal" evidence="12">
    <location>
        <begin position="161"/>
        <end position="397"/>
    </location>
</feature>
<comment type="pathway">
    <text evidence="5">Amine and polyamine biosynthesis; putrescine biosynthesis via L-ornithine pathway; putrescine from L-ornithine: step 1/1.</text>
</comment>
<keyword evidence="4" id="KW-0456">Lyase</keyword>
<feature type="modified residue" description="N6-(pyridoxal phosphate)lysine" evidence="9">
    <location>
        <position position="184"/>
    </location>
</feature>
<dbReference type="GO" id="GO:0004586">
    <property type="term" value="F:ornithine decarboxylase activity"/>
    <property type="evidence" value="ECO:0007669"/>
    <property type="project" value="UniProtKB-EC"/>
</dbReference>
<dbReference type="PROSITE" id="PS00878">
    <property type="entry name" value="ODR_DC_2_1"/>
    <property type="match status" value="1"/>
</dbReference>
<evidence type="ECO:0000256" key="3">
    <source>
        <dbReference type="ARBA" id="ARBA00022898"/>
    </source>
</evidence>
<dbReference type="InterPro" id="IPR000183">
    <property type="entry name" value="Orn/DAP/Arg_de-COase"/>
</dbReference>
<dbReference type="InterPro" id="IPR022653">
    <property type="entry name" value="De-COase2_pyr-phos_BS"/>
</dbReference>
<dbReference type="InterPro" id="IPR022644">
    <property type="entry name" value="De-COase2_N"/>
</dbReference>
<feature type="domain" description="Orn/DAP/Arg decarboxylase 2 C-terminal" evidence="11">
    <location>
        <begin position="156"/>
        <end position="516"/>
    </location>
</feature>
<dbReference type="InterPro" id="IPR009006">
    <property type="entry name" value="Ala_racemase/Decarboxylase_C"/>
</dbReference>
<dbReference type="PANTHER" id="PTHR11482">
    <property type="entry name" value="ARGININE/DIAMINOPIMELATE/ORNITHINE DECARBOXYLASE"/>
    <property type="match status" value="1"/>
</dbReference>
<evidence type="ECO:0000256" key="2">
    <source>
        <dbReference type="ARBA" id="ARBA00008872"/>
    </source>
</evidence>
<dbReference type="SUPFAM" id="SSF50621">
    <property type="entry name" value="Alanine racemase C-terminal domain-like"/>
    <property type="match status" value="1"/>
</dbReference>
<evidence type="ECO:0000256" key="5">
    <source>
        <dbReference type="ARBA" id="ARBA00034115"/>
    </source>
</evidence>
<evidence type="ECO:0000256" key="8">
    <source>
        <dbReference type="ARBA" id="ARBA00049127"/>
    </source>
</evidence>
<feature type="active site" description="Proton donor" evidence="9">
    <location>
        <position position="489"/>
    </location>
</feature>
<evidence type="ECO:0000256" key="9">
    <source>
        <dbReference type="PIRSR" id="PIRSR600183-50"/>
    </source>
</evidence>
<dbReference type="InterPro" id="IPR002433">
    <property type="entry name" value="Orn_de-COase"/>
</dbReference>
<dbReference type="PRINTS" id="PR01179">
    <property type="entry name" value="ODADCRBXLASE"/>
</dbReference>
<dbReference type="PRINTS" id="PR01182">
    <property type="entry name" value="ORNDCRBXLASE"/>
</dbReference>
<keyword evidence="3 9" id="KW-0663">Pyridoxal phosphate</keyword>
<dbReference type="FunFam" id="3.20.20.10:FF:000005">
    <property type="entry name" value="Ornithine decarboxylase"/>
    <property type="match status" value="1"/>
</dbReference>
<dbReference type="SUPFAM" id="SSF51419">
    <property type="entry name" value="PLP-binding barrel"/>
    <property type="match status" value="1"/>
</dbReference>
<evidence type="ECO:0000313" key="13">
    <source>
        <dbReference type="EMBL" id="GJQ09800.1"/>
    </source>
</evidence>
<dbReference type="Pfam" id="PF02784">
    <property type="entry name" value="Orn_Arg_deC_N"/>
    <property type="match status" value="1"/>
</dbReference>
<evidence type="ECO:0000256" key="7">
    <source>
        <dbReference type="ARBA" id="ARBA00046672"/>
    </source>
</evidence>
<dbReference type="OrthoDB" id="5034579at2759"/>
<evidence type="ECO:0000259" key="12">
    <source>
        <dbReference type="Pfam" id="PF02784"/>
    </source>
</evidence>
<dbReference type="PANTHER" id="PTHR11482:SF6">
    <property type="entry name" value="ORNITHINE DECARBOXYLASE 1-RELATED"/>
    <property type="match status" value="1"/>
</dbReference>
<accession>A0A9C7PSP6</accession>
<dbReference type="Gene3D" id="3.20.20.10">
    <property type="entry name" value="Alanine racemase"/>
    <property type="match status" value="1"/>
</dbReference>
<comment type="cofactor">
    <cofactor evidence="1 9">
        <name>pyridoxal 5'-phosphate</name>
        <dbReference type="ChEBI" id="CHEBI:597326"/>
    </cofactor>
</comment>
<dbReference type="CDD" id="cd00622">
    <property type="entry name" value="PLPDE_III_ODC"/>
    <property type="match status" value="1"/>
</dbReference>
<dbReference type="GO" id="GO:0005737">
    <property type="term" value="C:cytoplasm"/>
    <property type="evidence" value="ECO:0007669"/>
    <property type="project" value="TreeGrafter"/>
</dbReference>
<keyword evidence="14" id="KW-1185">Reference proteome</keyword>
<evidence type="ECO:0000256" key="6">
    <source>
        <dbReference type="ARBA" id="ARBA00034138"/>
    </source>
</evidence>
<sequence length="540" mass="60076">MKIVTFHCPENLMQHSNTWFEDVSDMSEGSSVVSGAEQVVPCNDDASREANQPNFETFSSANTVVPIIPTSPIVSRSPSPVFRETGSSFDDNYDSNNKQNDKAVSCVELPKTSDIMDCLANSLYRCPEPVLQVSAWTPIESVLGDFIQKGEESAFYVVDLGSVIMKYFEFVRQLPRIKPHYAVKCNPDEQIIRILAELGCNFDCASKAEISLVNSCGVSGERIIYANPCKPESHLRYAVEHGVDWVTFDNKDELEKISRVSSKIRAVLRIATEDHESLCPLSSKFGALPDEVMELLLLAKHLGVHVEGVAFHVGSGCRSVQTYIRALYQSREIFNLAEDLGMEPFHLLDIGGGFPGFDGESPITFYDICCGIRDTIDCLFPVDQVKVIAEPGRYFVSSAFTLATRIIARRFRTQIQEAGVSRLKASFCLQEDISHSDLVADYYIDDGVYGSFRDVVSLGVTFYPKTFISSHAVIDYSRFVRSCVFGPTCDSIDCIIRNYPLPILEVGDWLYFTNMGAYTVSLASCFNGFSCPNIKYICAL</sequence>
<protein>
    <recommendedName>
        <fullName evidence="6">ornithine decarboxylase</fullName>
        <ecNumber evidence="6">4.1.1.17</ecNumber>
    </recommendedName>
</protein>
<evidence type="ECO:0000259" key="11">
    <source>
        <dbReference type="Pfam" id="PF00278"/>
    </source>
</evidence>
<evidence type="ECO:0000256" key="10">
    <source>
        <dbReference type="RuleBase" id="RU003737"/>
    </source>
</evidence>
<dbReference type="Gene3D" id="2.40.37.10">
    <property type="entry name" value="Lyase, Ornithine Decarboxylase, Chain A, domain 1"/>
    <property type="match status" value="1"/>
</dbReference>
<proteinExistence type="inferred from homology"/>
<comment type="subunit">
    <text evidence="7">Homodimer. Only the dimer is catalytically active, as the active sites are constructed of residues from both monomers.</text>
</comment>
<reference evidence="13" key="2">
    <citation type="submission" date="2022-01" db="EMBL/GenBank/DDBJ databases">
        <authorList>
            <person name="Hirooka S."/>
            <person name="Miyagishima S.Y."/>
        </authorList>
    </citation>
    <scope>NUCLEOTIDE SEQUENCE</scope>
    <source>
        <strain evidence="13">NBRC 102759</strain>
    </source>
</reference>
<dbReference type="InterPro" id="IPR029066">
    <property type="entry name" value="PLP-binding_barrel"/>
</dbReference>
<dbReference type="InterPro" id="IPR022643">
    <property type="entry name" value="De-COase2_C"/>
</dbReference>
<dbReference type="AlphaFoldDB" id="A0A9C7PSP6"/>
<comment type="caution">
    <text evidence="13">The sequence shown here is derived from an EMBL/GenBank/DDBJ whole genome shotgun (WGS) entry which is preliminary data.</text>
</comment>
<dbReference type="Proteomes" id="UP001061958">
    <property type="component" value="Unassembled WGS sequence"/>
</dbReference>
<dbReference type="GO" id="GO:0033387">
    <property type="term" value="P:putrescine biosynthetic process from arginine, via ornithine"/>
    <property type="evidence" value="ECO:0007669"/>
    <property type="project" value="TreeGrafter"/>
</dbReference>
<evidence type="ECO:0000256" key="1">
    <source>
        <dbReference type="ARBA" id="ARBA00001933"/>
    </source>
</evidence>
<comment type="similarity">
    <text evidence="2 10">Belongs to the Orn/Lys/Arg decarboxylase class-II family.</text>
</comment>
<name>A0A9C7PSP6_9RHOD</name>
<gene>
    <name evidence="13" type="ORF">GpartN1_g1591.t1</name>
</gene>
<reference evidence="13" key="1">
    <citation type="journal article" date="2022" name="Proc. Natl. Acad. Sci. U.S.A.">
        <title>Life cycle and functional genomics of the unicellular red alga Galdieria for elucidating algal and plant evolution and industrial use.</title>
        <authorList>
            <person name="Hirooka S."/>
            <person name="Itabashi T."/>
            <person name="Ichinose T.M."/>
            <person name="Onuma R."/>
            <person name="Fujiwara T."/>
            <person name="Yamashita S."/>
            <person name="Jong L.W."/>
            <person name="Tomita R."/>
            <person name="Iwane A.H."/>
            <person name="Miyagishima S.Y."/>
        </authorList>
    </citation>
    <scope>NUCLEOTIDE SEQUENCE</scope>
    <source>
        <strain evidence="13">NBRC 102759</strain>
    </source>
</reference>
<comment type="catalytic activity">
    <reaction evidence="8">
        <text>L-ornithine + H(+) = putrescine + CO2</text>
        <dbReference type="Rhea" id="RHEA:22964"/>
        <dbReference type="ChEBI" id="CHEBI:15378"/>
        <dbReference type="ChEBI" id="CHEBI:16526"/>
        <dbReference type="ChEBI" id="CHEBI:46911"/>
        <dbReference type="ChEBI" id="CHEBI:326268"/>
        <dbReference type="EC" id="4.1.1.17"/>
    </reaction>
</comment>
<evidence type="ECO:0000313" key="14">
    <source>
        <dbReference type="Proteomes" id="UP001061958"/>
    </source>
</evidence>